<organism evidence="1 2">
    <name type="scientific">Rhizobium fredii</name>
    <name type="common">Sinorhizobium fredii</name>
    <dbReference type="NCBI Taxonomy" id="380"/>
    <lineage>
        <taxon>Bacteria</taxon>
        <taxon>Pseudomonadati</taxon>
        <taxon>Pseudomonadota</taxon>
        <taxon>Alphaproteobacteria</taxon>
        <taxon>Hyphomicrobiales</taxon>
        <taxon>Rhizobiaceae</taxon>
        <taxon>Sinorhizobium/Ensifer group</taxon>
        <taxon>Sinorhizobium</taxon>
    </lineage>
</organism>
<dbReference type="AlphaFoldDB" id="A0A2L0H469"/>
<gene>
    <name evidence="1" type="ORF">NXT3_CH01659</name>
</gene>
<dbReference type="Gene3D" id="3.60.21.10">
    <property type="match status" value="1"/>
</dbReference>
<protein>
    <submittedName>
        <fullName evidence="1">Metallophosphoesterase domain-containing protein</fullName>
    </submittedName>
</protein>
<accession>A0A2L0H469</accession>
<dbReference type="EMBL" id="CP024307">
    <property type="protein sequence ID" value="AUX76234.1"/>
    <property type="molecule type" value="Genomic_DNA"/>
</dbReference>
<name>A0A2L0H469_RHIFR</name>
<proteinExistence type="predicted"/>
<reference evidence="1 2" key="1">
    <citation type="submission" date="2017-10" db="EMBL/GenBank/DDBJ databases">
        <title>Analysis of the genome sequences of Rhizobium populations associated to common bean (phaseolus vulgaris).</title>
        <authorList>
            <person name="Bustos P."/>
            <person name="Santamaria R.I."/>
            <person name="Miranda-Sanchez F."/>
            <person name="Perez-Carrascal O."/>
            <person name="Juarez S."/>
            <person name="Lozano L."/>
            <person name="Martinez-Flores I."/>
            <person name="Vinuesa P."/>
            <person name="Martinez-Romero E."/>
            <person name="Cevallos M.A."/>
            <person name="Romero D."/>
            <person name="Davila G."/>
            <person name="Gonzalez V."/>
        </authorList>
    </citation>
    <scope>NUCLEOTIDE SEQUENCE [LARGE SCALE GENOMIC DNA]</scope>
    <source>
        <strain evidence="1 2">NXT3</strain>
    </source>
</reference>
<evidence type="ECO:0000313" key="2">
    <source>
        <dbReference type="Proteomes" id="UP000239340"/>
    </source>
</evidence>
<sequence length="178" mass="20677">MSFCRKFYISDTHFLHDNVLQFSNRPFRSIEEHDEHLIQQWNLVVGQDDIVYHLGDFAFSLTDKAGKVRWIFSRLNGRKRLVIGNHDLRHGELHPTIAGLPWDTRPEGFIFTEDEGAKLVLAHYAQRSWQWERKGGYHFYGHAHGALPGIGRSRDVGVDMPDVRFTPSTFKELTEGMK</sequence>
<evidence type="ECO:0000313" key="1">
    <source>
        <dbReference type="EMBL" id="AUX76234.1"/>
    </source>
</evidence>
<dbReference type="SUPFAM" id="SSF56300">
    <property type="entry name" value="Metallo-dependent phosphatases"/>
    <property type="match status" value="1"/>
</dbReference>
<dbReference type="Proteomes" id="UP000239340">
    <property type="component" value="Chromosome"/>
</dbReference>
<dbReference type="InterPro" id="IPR029052">
    <property type="entry name" value="Metallo-depent_PP-like"/>
</dbReference>